<sequence length="635" mass="71216">MDALSATASIIAILQLSAKFLTYLNDVKDAPKDRARCAIEASNLHSLLLSLRFRLEEGGSSQPWYTAVRALAVENGLLDQFKQDLEMLQTKITDGGRLRKAGEALTWKFKKEEIASILARMERLKPLVEIALQMDHFKLSQAIKDDTSFVRTHIPVIQSGVDAIRQDQESMRHRRLLEWISPTDYPAQQSDIIERRQGGTCQGFQDAPEVARWLNEPKRTLFCPGIPGAGKTMAAAVTIDYLSKSVQNSSHGVAYVYCNYKTQEQQDASSMLGAILKQLVQSRSSSVEPVERLHQRHANRGTKLSFDEILVALRDVIAHYPTVYIVVDALDECRDDDGTRRRFLARLRDLQEESDVRLMVTSRLLPDILEEFEEAMRLEVQASEEDVKRFVAGQIYRLPNCIQRDPALQDLVQSKIAEAVDGIFLLACLYTDSLQDKGTSKEVKSTLAGLSKGSVTLDNAYGDALQRIEGQLSGRRERAKKVLSWITFAKRPLTTTELCCALAVEPMEVELDSDNIADIEDLVSVCAGLVSVDQESAIIRLVHYTAQEYFERISDKWAPRAELHIATACLTYLSFAAFRSGSCSTDEEYEERLGQHVFLNYAARHWGNHARTVETEVSDLACMFLLDDGLLSSAV</sequence>
<name>A0A6A5TTH3_9PLEO</name>
<reference evidence="4" key="1">
    <citation type="journal article" date="2020" name="Stud. Mycol.">
        <title>101 Dothideomycetes genomes: a test case for predicting lifestyles and emergence of pathogens.</title>
        <authorList>
            <person name="Haridas S."/>
            <person name="Albert R."/>
            <person name="Binder M."/>
            <person name="Bloem J."/>
            <person name="Labutti K."/>
            <person name="Salamov A."/>
            <person name="Andreopoulos B."/>
            <person name="Baker S."/>
            <person name="Barry K."/>
            <person name="Bills G."/>
            <person name="Bluhm B."/>
            <person name="Cannon C."/>
            <person name="Castanera R."/>
            <person name="Culley D."/>
            <person name="Daum C."/>
            <person name="Ezra D."/>
            <person name="Gonzalez J."/>
            <person name="Henrissat B."/>
            <person name="Kuo A."/>
            <person name="Liang C."/>
            <person name="Lipzen A."/>
            <person name="Lutzoni F."/>
            <person name="Magnuson J."/>
            <person name="Mondo S."/>
            <person name="Nolan M."/>
            <person name="Ohm R."/>
            <person name="Pangilinan J."/>
            <person name="Park H.-J."/>
            <person name="Ramirez L."/>
            <person name="Alfaro M."/>
            <person name="Sun H."/>
            <person name="Tritt A."/>
            <person name="Yoshinaga Y."/>
            <person name="Zwiers L.-H."/>
            <person name="Turgeon B."/>
            <person name="Goodwin S."/>
            <person name="Spatafora J."/>
            <person name="Crous P."/>
            <person name="Grigoriev I."/>
        </authorList>
    </citation>
    <scope>NUCLEOTIDE SEQUENCE</scope>
    <source>
        <strain evidence="4">CBS 675.92</strain>
    </source>
</reference>
<evidence type="ECO:0000313" key="5">
    <source>
        <dbReference type="Proteomes" id="UP000800035"/>
    </source>
</evidence>
<dbReference type="PANTHER" id="PTHR10039:SF15">
    <property type="entry name" value="NACHT DOMAIN-CONTAINING PROTEIN"/>
    <property type="match status" value="1"/>
</dbReference>
<dbReference type="Pfam" id="PF22939">
    <property type="entry name" value="WHD_GPIID"/>
    <property type="match status" value="1"/>
</dbReference>
<dbReference type="AlphaFoldDB" id="A0A6A5TTH3"/>
<gene>
    <name evidence="4" type="ORF">CC80DRAFT_549295</name>
</gene>
<dbReference type="Gene3D" id="3.40.50.300">
    <property type="entry name" value="P-loop containing nucleotide triphosphate hydrolases"/>
    <property type="match status" value="1"/>
</dbReference>
<evidence type="ECO:0000259" key="3">
    <source>
        <dbReference type="Pfam" id="PF24883"/>
    </source>
</evidence>
<dbReference type="InterPro" id="IPR056884">
    <property type="entry name" value="NPHP3-like_N"/>
</dbReference>
<keyword evidence="1" id="KW-0677">Repeat</keyword>
<keyword evidence="5" id="KW-1185">Reference proteome</keyword>
<feature type="domain" description="GPI inositol-deacylase winged helix" evidence="2">
    <location>
        <begin position="473"/>
        <end position="550"/>
    </location>
</feature>
<evidence type="ECO:0000313" key="4">
    <source>
        <dbReference type="EMBL" id="KAF1955604.1"/>
    </source>
</evidence>
<dbReference type="OrthoDB" id="195446at2759"/>
<protein>
    <submittedName>
        <fullName evidence="4">Uncharacterized protein</fullName>
    </submittedName>
</protein>
<dbReference type="PANTHER" id="PTHR10039">
    <property type="entry name" value="AMELOGENIN"/>
    <property type="match status" value="1"/>
</dbReference>
<dbReference type="InterPro" id="IPR054471">
    <property type="entry name" value="GPIID_WHD"/>
</dbReference>
<accession>A0A6A5TTH3</accession>
<dbReference type="Pfam" id="PF24883">
    <property type="entry name" value="NPHP3_N"/>
    <property type="match status" value="1"/>
</dbReference>
<evidence type="ECO:0000259" key="2">
    <source>
        <dbReference type="Pfam" id="PF22939"/>
    </source>
</evidence>
<dbReference type="InterPro" id="IPR027417">
    <property type="entry name" value="P-loop_NTPase"/>
</dbReference>
<dbReference type="EMBL" id="ML976994">
    <property type="protein sequence ID" value="KAF1955604.1"/>
    <property type="molecule type" value="Genomic_DNA"/>
</dbReference>
<feature type="domain" description="Nephrocystin 3-like N-terminal" evidence="3">
    <location>
        <begin position="199"/>
        <end position="363"/>
    </location>
</feature>
<dbReference type="SUPFAM" id="SSF52540">
    <property type="entry name" value="P-loop containing nucleoside triphosphate hydrolases"/>
    <property type="match status" value="1"/>
</dbReference>
<organism evidence="4 5">
    <name type="scientific">Byssothecium circinans</name>
    <dbReference type="NCBI Taxonomy" id="147558"/>
    <lineage>
        <taxon>Eukaryota</taxon>
        <taxon>Fungi</taxon>
        <taxon>Dikarya</taxon>
        <taxon>Ascomycota</taxon>
        <taxon>Pezizomycotina</taxon>
        <taxon>Dothideomycetes</taxon>
        <taxon>Pleosporomycetidae</taxon>
        <taxon>Pleosporales</taxon>
        <taxon>Massarineae</taxon>
        <taxon>Massarinaceae</taxon>
        <taxon>Byssothecium</taxon>
    </lineage>
</organism>
<dbReference type="Proteomes" id="UP000800035">
    <property type="component" value="Unassembled WGS sequence"/>
</dbReference>
<evidence type="ECO:0000256" key="1">
    <source>
        <dbReference type="ARBA" id="ARBA00022737"/>
    </source>
</evidence>
<proteinExistence type="predicted"/>